<keyword evidence="2" id="KW-1133">Transmembrane helix</keyword>
<dbReference type="InterPro" id="IPR009571">
    <property type="entry name" value="SUR7/Rim9-like_fungi"/>
</dbReference>
<accession>A0ABR4J2A7</accession>
<comment type="caution">
    <text evidence="3">The sequence shown here is derived from an EMBL/GenBank/DDBJ whole genome shotgun (WGS) entry which is preliminary data.</text>
</comment>
<organism evidence="3 4">
    <name type="scientific">Aspergillus cavernicola</name>
    <dbReference type="NCBI Taxonomy" id="176166"/>
    <lineage>
        <taxon>Eukaryota</taxon>
        <taxon>Fungi</taxon>
        <taxon>Dikarya</taxon>
        <taxon>Ascomycota</taxon>
        <taxon>Pezizomycotina</taxon>
        <taxon>Eurotiomycetes</taxon>
        <taxon>Eurotiomycetidae</taxon>
        <taxon>Eurotiales</taxon>
        <taxon>Aspergillaceae</taxon>
        <taxon>Aspergillus</taxon>
        <taxon>Aspergillus subgen. Nidulantes</taxon>
    </lineage>
</organism>
<reference evidence="3 4" key="1">
    <citation type="submission" date="2024-07" db="EMBL/GenBank/DDBJ databases">
        <title>Section-level genome sequencing and comparative genomics of Aspergillus sections Usti and Cavernicolus.</title>
        <authorList>
            <consortium name="Lawrence Berkeley National Laboratory"/>
            <person name="Nybo J.L."/>
            <person name="Vesth T.C."/>
            <person name="Theobald S."/>
            <person name="Frisvad J.C."/>
            <person name="Larsen T.O."/>
            <person name="Kjaerboelling I."/>
            <person name="Rothschild-Mancinelli K."/>
            <person name="Lyhne E.K."/>
            <person name="Kogle M.E."/>
            <person name="Barry K."/>
            <person name="Clum A."/>
            <person name="Na H."/>
            <person name="Ledsgaard L."/>
            <person name="Lin J."/>
            <person name="Lipzen A."/>
            <person name="Kuo A."/>
            <person name="Riley R."/>
            <person name="Mondo S."/>
            <person name="LaButti K."/>
            <person name="Haridas S."/>
            <person name="Pangalinan J."/>
            <person name="Salamov A.A."/>
            <person name="Simmons B.A."/>
            <person name="Magnuson J.K."/>
            <person name="Chen J."/>
            <person name="Drula E."/>
            <person name="Henrissat B."/>
            <person name="Wiebenga A."/>
            <person name="Lubbers R.J."/>
            <person name="Gomes A.C."/>
            <person name="Makela M.R."/>
            <person name="Stajich J."/>
            <person name="Grigoriev I.V."/>
            <person name="Mortensen U.H."/>
            <person name="De vries R.P."/>
            <person name="Baker S.E."/>
            <person name="Andersen M.R."/>
        </authorList>
    </citation>
    <scope>NUCLEOTIDE SEQUENCE [LARGE SCALE GENOMIC DNA]</scope>
    <source>
        <strain evidence="3 4">CBS 600.67</strain>
    </source>
</reference>
<keyword evidence="2" id="KW-0472">Membrane</keyword>
<keyword evidence="4" id="KW-1185">Reference proteome</keyword>
<evidence type="ECO:0000256" key="2">
    <source>
        <dbReference type="SAM" id="Phobius"/>
    </source>
</evidence>
<feature type="transmembrane region" description="Helical" evidence="2">
    <location>
        <begin position="270"/>
        <end position="291"/>
    </location>
</feature>
<feature type="compositionally biased region" description="Basic residues" evidence="1">
    <location>
        <begin position="9"/>
        <end position="32"/>
    </location>
</feature>
<sequence length="321" mass="34739">MARSNVSLPRRKVKDGPKKKGKKTKTTGKKKPTSSTIVGRKRNGSACLLVFLVVFSYLIAIVLGAFVIASCVSTSANVNHIYLAELSRSETYDVSLRIGYFGGCVSVTETAAEEALSSPNDNSSNQTSTHCVSSMRGRDLDDLSEEFWESLDTSPTTQSTVQSFLNAALPQAKYLQENVFFWHPPLLHFILFIITGIMLLVARTGTSKKRTYKAMIVTTIILSAFSLALALVTVLGSLQGLNALLNISASRDQWNLGNGLFISRGDTMHGIQGALVGVAALFYVLMGALFVQRTPEGGVGYIIQAIQTVGAPLKRRIGRRG</sequence>
<dbReference type="EMBL" id="JBFXLS010000002">
    <property type="protein sequence ID" value="KAL2834173.1"/>
    <property type="molecule type" value="Genomic_DNA"/>
</dbReference>
<keyword evidence="2" id="KW-0812">Transmembrane</keyword>
<gene>
    <name evidence="3" type="ORF">BDW59DRAFT_168535</name>
</gene>
<evidence type="ECO:0000256" key="1">
    <source>
        <dbReference type="SAM" id="MobiDB-lite"/>
    </source>
</evidence>
<feature type="transmembrane region" description="Helical" evidence="2">
    <location>
        <begin position="214"/>
        <end position="238"/>
    </location>
</feature>
<feature type="region of interest" description="Disordered" evidence="1">
    <location>
        <begin position="1"/>
        <end position="37"/>
    </location>
</feature>
<dbReference type="Proteomes" id="UP001610335">
    <property type="component" value="Unassembled WGS sequence"/>
</dbReference>
<feature type="transmembrane region" description="Helical" evidence="2">
    <location>
        <begin position="46"/>
        <end position="69"/>
    </location>
</feature>
<name>A0ABR4J2A7_9EURO</name>
<dbReference type="Pfam" id="PF06687">
    <property type="entry name" value="SUR7"/>
    <property type="match status" value="1"/>
</dbReference>
<proteinExistence type="predicted"/>
<feature type="transmembrane region" description="Helical" evidence="2">
    <location>
        <begin position="180"/>
        <end position="202"/>
    </location>
</feature>
<evidence type="ECO:0008006" key="5">
    <source>
        <dbReference type="Google" id="ProtNLM"/>
    </source>
</evidence>
<evidence type="ECO:0000313" key="3">
    <source>
        <dbReference type="EMBL" id="KAL2834173.1"/>
    </source>
</evidence>
<protein>
    <recommendedName>
        <fullName evidence="5">Integral membrane protein</fullName>
    </recommendedName>
</protein>
<evidence type="ECO:0000313" key="4">
    <source>
        <dbReference type="Proteomes" id="UP001610335"/>
    </source>
</evidence>